<feature type="transmembrane region" description="Helical" evidence="6">
    <location>
        <begin position="52"/>
        <end position="70"/>
    </location>
</feature>
<name>A0ABU1FGF7_9MICO</name>
<dbReference type="InterPro" id="IPR050291">
    <property type="entry name" value="CDF_Transporter"/>
</dbReference>
<dbReference type="InterPro" id="IPR027469">
    <property type="entry name" value="Cation_efflux_TMD_sf"/>
</dbReference>
<organism evidence="8 9">
    <name type="scientific">Agromyces indicus</name>
    <dbReference type="NCBI Taxonomy" id="758919"/>
    <lineage>
        <taxon>Bacteria</taxon>
        <taxon>Bacillati</taxon>
        <taxon>Actinomycetota</taxon>
        <taxon>Actinomycetes</taxon>
        <taxon>Micrococcales</taxon>
        <taxon>Microbacteriaceae</taxon>
        <taxon>Agromyces</taxon>
    </lineage>
</organism>
<dbReference type="PANTHER" id="PTHR43840:SF15">
    <property type="entry name" value="MITOCHONDRIAL METAL TRANSPORTER 1-RELATED"/>
    <property type="match status" value="1"/>
</dbReference>
<feature type="transmembrane region" description="Helical" evidence="6">
    <location>
        <begin position="91"/>
        <end position="119"/>
    </location>
</feature>
<keyword evidence="5 6" id="KW-0472">Membrane</keyword>
<feature type="transmembrane region" description="Helical" evidence="6">
    <location>
        <begin position="125"/>
        <end position="148"/>
    </location>
</feature>
<evidence type="ECO:0000256" key="5">
    <source>
        <dbReference type="ARBA" id="ARBA00023136"/>
    </source>
</evidence>
<evidence type="ECO:0000256" key="3">
    <source>
        <dbReference type="ARBA" id="ARBA00022692"/>
    </source>
</evidence>
<gene>
    <name evidence="8" type="ORF">RH861_01960</name>
</gene>
<keyword evidence="9" id="KW-1185">Reference proteome</keyword>
<feature type="transmembrane region" description="Helical" evidence="6">
    <location>
        <begin position="169"/>
        <end position="190"/>
    </location>
</feature>
<evidence type="ECO:0000313" key="9">
    <source>
        <dbReference type="Proteomes" id="UP001260072"/>
    </source>
</evidence>
<evidence type="ECO:0000256" key="1">
    <source>
        <dbReference type="ARBA" id="ARBA00004141"/>
    </source>
</evidence>
<keyword evidence="4 6" id="KW-1133">Transmembrane helix</keyword>
<proteinExistence type="predicted"/>
<dbReference type="SUPFAM" id="SSF161111">
    <property type="entry name" value="Cation efflux protein transmembrane domain-like"/>
    <property type="match status" value="1"/>
</dbReference>
<feature type="transmembrane region" description="Helical" evidence="6">
    <location>
        <begin position="196"/>
        <end position="214"/>
    </location>
</feature>
<keyword evidence="3 6" id="KW-0812">Transmembrane</keyword>
<dbReference type="PANTHER" id="PTHR43840">
    <property type="entry name" value="MITOCHONDRIAL METAL TRANSPORTER 1-RELATED"/>
    <property type="match status" value="1"/>
</dbReference>
<feature type="domain" description="Cation efflux protein transmembrane" evidence="7">
    <location>
        <begin position="27"/>
        <end position="225"/>
    </location>
</feature>
<comment type="subcellular location">
    <subcellularLocation>
        <location evidence="1">Membrane</location>
        <topology evidence="1">Multi-pass membrane protein</topology>
    </subcellularLocation>
</comment>
<dbReference type="RefSeq" id="WP_310519509.1">
    <property type="nucleotide sequence ID" value="NZ_BAABBS010000004.1"/>
</dbReference>
<protein>
    <submittedName>
        <fullName evidence="8">Cation transporter</fullName>
    </submittedName>
</protein>
<evidence type="ECO:0000313" key="8">
    <source>
        <dbReference type="EMBL" id="MDR5690819.1"/>
    </source>
</evidence>
<feature type="transmembrane region" description="Helical" evidence="6">
    <location>
        <begin position="28"/>
        <end position="46"/>
    </location>
</feature>
<evidence type="ECO:0000259" key="7">
    <source>
        <dbReference type="Pfam" id="PF01545"/>
    </source>
</evidence>
<dbReference type="Pfam" id="PF01545">
    <property type="entry name" value="Cation_efflux"/>
    <property type="match status" value="1"/>
</dbReference>
<sequence>MTTGPDTGSIRAAASATRALAEERGLKASMWLAIVLSVTAIGLGIWAGSRVLVLVAAVGVIGVAMSWLALRASRAADAGPTERYPYGRDGLTPLVGAVQGLAVGATIVFAASDAVIVILSGGQRVSALAVAVYALVAAVASVVFAVWLRRNAEGSELIAVEASQWNAAAVRRFVIAVGAALAVVLALVGIEWPLDYIDPVLVLVACALIAPIPIRMLRRGVAELLEGQPDGHTLLAIERAVDGVAGRFDLPGPDVRSTKLGAKLYVDVVFVLDHDTATIGQEDEVRRAVISALDPLPFDVWATVELTADPALAE</sequence>
<reference evidence="9" key="1">
    <citation type="submission" date="2023-07" db="EMBL/GenBank/DDBJ databases">
        <title>Description of three actinobacteria isolated from air of manufacturing shop in a pharmaceutical factory.</title>
        <authorList>
            <person name="Zhang D.-F."/>
        </authorList>
    </citation>
    <scope>NUCLEOTIDE SEQUENCE [LARGE SCALE GENOMIC DNA]</scope>
    <source>
        <strain evidence="9">CCTCC AB 2011122</strain>
    </source>
</reference>
<dbReference type="Proteomes" id="UP001260072">
    <property type="component" value="Unassembled WGS sequence"/>
</dbReference>
<evidence type="ECO:0000256" key="4">
    <source>
        <dbReference type="ARBA" id="ARBA00022989"/>
    </source>
</evidence>
<keyword evidence="2" id="KW-0813">Transport</keyword>
<dbReference type="InterPro" id="IPR058533">
    <property type="entry name" value="Cation_efflux_TM"/>
</dbReference>
<evidence type="ECO:0000256" key="6">
    <source>
        <dbReference type="SAM" id="Phobius"/>
    </source>
</evidence>
<comment type="caution">
    <text evidence="8">The sequence shown here is derived from an EMBL/GenBank/DDBJ whole genome shotgun (WGS) entry which is preliminary data.</text>
</comment>
<evidence type="ECO:0000256" key="2">
    <source>
        <dbReference type="ARBA" id="ARBA00022448"/>
    </source>
</evidence>
<accession>A0ABU1FGF7</accession>
<dbReference type="Gene3D" id="1.20.1510.10">
    <property type="entry name" value="Cation efflux protein transmembrane domain"/>
    <property type="match status" value="1"/>
</dbReference>
<dbReference type="EMBL" id="JAVKGS010000001">
    <property type="protein sequence ID" value="MDR5690819.1"/>
    <property type="molecule type" value="Genomic_DNA"/>
</dbReference>